<dbReference type="SUPFAM" id="SSF53706">
    <property type="entry name" value="Formate dehydrogenase/DMSO reductase, domains 1-3"/>
    <property type="match status" value="1"/>
</dbReference>
<accession>X7Z4Z0</accession>
<sequence>MIRRGVPVLRLGEKLVTTVFDLLMAHYAVSRPGLPGEWPTGYDDASQPYTPAWQQAITSVPAAAAAGWPANSPAAQSFPKAGR</sequence>
<evidence type="ECO:0000313" key="1">
    <source>
        <dbReference type="EMBL" id="EUA13818.1"/>
    </source>
</evidence>
<keyword evidence="1" id="KW-0560">Oxidoreductase</keyword>
<dbReference type="EC" id="1.7.99.4" evidence="1"/>
<dbReference type="AlphaFoldDB" id="X7Z4Z0"/>
<dbReference type="PATRIC" id="fig|1299334.3.peg.8706"/>
<name>X7Z4Z0_MYCXE</name>
<organism evidence="1">
    <name type="scientific">Mycobacterium xenopi 4042</name>
    <dbReference type="NCBI Taxonomy" id="1299334"/>
    <lineage>
        <taxon>Bacteria</taxon>
        <taxon>Bacillati</taxon>
        <taxon>Actinomycetota</taxon>
        <taxon>Actinomycetes</taxon>
        <taxon>Mycobacteriales</taxon>
        <taxon>Mycobacteriaceae</taxon>
        <taxon>Mycobacterium</taxon>
    </lineage>
</organism>
<dbReference type="EMBL" id="JAOB01000081">
    <property type="protein sequence ID" value="EUA13818.1"/>
    <property type="molecule type" value="Genomic_DNA"/>
</dbReference>
<comment type="caution">
    <text evidence="1">The sequence shown here is derived from an EMBL/GenBank/DDBJ whole genome shotgun (WGS) entry which is preliminary data.</text>
</comment>
<gene>
    <name evidence="1" type="ORF">I553_6937</name>
</gene>
<reference evidence="1" key="1">
    <citation type="submission" date="2014-01" db="EMBL/GenBank/DDBJ databases">
        <authorList>
            <person name="Brown-Elliot B."/>
            <person name="Wallace R."/>
            <person name="Lenaerts A."/>
            <person name="Ordway D."/>
            <person name="DeGroote M.A."/>
            <person name="Parker T."/>
            <person name="Sizemore C."/>
            <person name="Tallon L.J."/>
            <person name="Sadzewicz L.K."/>
            <person name="Sengamalay N."/>
            <person name="Fraser C.M."/>
            <person name="Hine E."/>
            <person name="Shefchek K.A."/>
            <person name="Das S.P."/>
            <person name="Tettelin H."/>
        </authorList>
    </citation>
    <scope>NUCLEOTIDE SEQUENCE [LARGE SCALE GENOMIC DNA]</scope>
    <source>
        <strain evidence="1">4042</strain>
    </source>
</reference>
<protein>
    <submittedName>
        <fullName evidence="1">Nitrate reductase alpha chain domain protein</fullName>
        <ecNumber evidence="1">1.7.99.4</ecNumber>
    </submittedName>
</protein>
<dbReference type="Gene3D" id="3.40.50.12440">
    <property type="match status" value="1"/>
</dbReference>
<proteinExistence type="predicted"/>
<dbReference type="GO" id="GO:0016491">
    <property type="term" value="F:oxidoreductase activity"/>
    <property type="evidence" value="ECO:0007669"/>
    <property type="project" value="UniProtKB-KW"/>
</dbReference>